<evidence type="ECO:0000256" key="1">
    <source>
        <dbReference type="SAM" id="MobiDB-lite"/>
    </source>
</evidence>
<dbReference type="Proteomes" id="UP000254866">
    <property type="component" value="Unassembled WGS sequence"/>
</dbReference>
<organism evidence="2 3">
    <name type="scientific">Venustampulla echinocandica</name>
    <dbReference type="NCBI Taxonomy" id="2656787"/>
    <lineage>
        <taxon>Eukaryota</taxon>
        <taxon>Fungi</taxon>
        <taxon>Dikarya</taxon>
        <taxon>Ascomycota</taxon>
        <taxon>Pezizomycotina</taxon>
        <taxon>Leotiomycetes</taxon>
        <taxon>Helotiales</taxon>
        <taxon>Pleuroascaceae</taxon>
        <taxon>Venustampulla</taxon>
    </lineage>
</organism>
<sequence length="80" mass="8524">MDIVQGSPRLPRNGSLPPARPTILLGLSVNMLSSLAPIPQPLRRSRARIPSHSLPGRPLAISRDNAADPELGEEDDGLVV</sequence>
<dbReference type="GeneID" id="43594763"/>
<proteinExistence type="predicted"/>
<dbReference type="RefSeq" id="XP_031874591.1">
    <property type="nucleotide sequence ID" value="XM_032010537.1"/>
</dbReference>
<keyword evidence="3" id="KW-1185">Reference proteome</keyword>
<protein>
    <submittedName>
        <fullName evidence="2">Uncharacterized protein</fullName>
    </submittedName>
</protein>
<accession>A0A370U2F5</accession>
<evidence type="ECO:0000313" key="2">
    <source>
        <dbReference type="EMBL" id="RDL41935.1"/>
    </source>
</evidence>
<evidence type="ECO:0000313" key="3">
    <source>
        <dbReference type="Proteomes" id="UP000254866"/>
    </source>
</evidence>
<dbReference type="EMBL" id="NPIC01000001">
    <property type="protein sequence ID" value="RDL41935.1"/>
    <property type="molecule type" value="Genomic_DNA"/>
</dbReference>
<comment type="caution">
    <text evidence="2">The sequence shown here is derived from an EMBL/GenBank/DDBJ whole genome shotgun (WGS) entry which is preliminary data.</text>
</comment>
<dbReference type="AlphaFoldDB" id="A0A370U2F5"/>
<feature type="region of interest" description="Disordered" evidence="1">
    <location>
        <begin position="41"/>
        <end position="80"/>
    </location>
</feature>
<reference evidence="2 3" key="1">
    <citation type="journal article" date="2018" name="IMA Fungus">
        <title>IMA Genome-F 9: Draft genome sequence of Annulohypoxylon stygium, Aspergillus mulundensis, Berkeleyomyces basicola (syn. Thielaviopsis basicola), Ceratocystis smalleyi, two Cercospora beticola strains, Coleophoma cylindrospora, Fusarium fracticaudum, Phialophora cf. hyalina, and Morchella septimelata.</title>
        <authorList>
            <person name="Wingfield B.D."/>
            <person name="Bills G.F."/>
            <person name="Dong Y."/>
            <person name="Huang W."/>
            <person name="Nel W.J."/>
            <person name="Swalarsk-Parry B.S."/>
            <person name="Vaghefi N."/>
            <person name="Wilken P.M."/>
            <person name="An Z."/>
            <person name="de Beer Z.W."/>
            <person name="De Vos L."/>
            <person name="Chen L."/>
            <person name="Duong T.A."/>
            <person name="Gao Y."/>
            <person name="Hammerbacher A."/>
            <person name="Kikkert J.R."/>
            <person name="Li Y."/>
            <person name="Li H."/>
            <person name="Li K."/>
            <person name="Li Q."/>
            <person name="Liu X."/>
            <person name="Ma X."/>
            <person name="Naidoo K."/>
            <person name="Pethybridge S.J."/>
            <person name="Sun J."/>
            <person name="Steenkamp E.T."/>
            <person name="van der Nest M.A."/>
            <person name="van Wyk S."/>
            <person name="Wingfield M.J."/>
            <person name="Xiong C."/>
            <person name="Yue Q."/>
            <person name="Zhang X."/>
        </authorList>
    </citation>
    <scope>NUCLEOTIDE SEQUENCE [LARGE SCALE GENOMIC DNA]</scope>
    <source>
        <strain evidence="2 3">BP 5553</strain>
    </source>
</reference>
<name>A0A370U2F5_9HELO</name>
<gene>
    <name evidence="2" type="ORF">BP5553_01914</name>
</gene>
<feature type="compositionally biased region" description="Acidic residues" evidence="1">
    <location>
        <begin position="70"/>
        <end position="80"/>
    </location>
</feature>